<accession>A0AAV9IWF2</accession>
<dbReference type="EMBL" id="JANCYW010000009">
    <property type="protein sequence ID" value="KAK4536645.1"/>
    <property type="molecule type" value="Genomic_DNA"/>
</dbReference>
<evidence type="ECO:0000313" key="2">
    <source>
        <dbReference type="Proteomes" id="UP001301350"/>
    </source>
</evidence>
<keyword evidence="2" id="KW-1185">Reference proteome</keyword>
<protein>
    <submittedName>
        <fullName evidence="1">Uncharacterized protein</fullName>
    </submittedName>
</protein>
<proteinExistence type="predicted"/>
<sequence>MWALGWDRNGGRQGRAVGVFTSRASSARWRRGCRLAICAVFVGSGLDGRRHRRWTRAVARNCFQTTSREASDETRSLIDELCVPDAAQDAQARAQAEVDWERLRANNPEECAACASRGWVPCEACGGTGKVTDALQLHRYYCMTCVGRGRVRCPVCGGRCFACRGMDGEEQTGEGSSR</sequence>
<reference evidence="1 2" key="1">
    <citation type="submission" date="2022-07" db="EMBL/GenBank/DDBJ databases">
        <title>Genome-wide signatures of adaptation to extreme environments.</title>
        <authorList>
            <person name="Cho C.H."/>
            <person name="Yoon H.S."/>
        </authorList>
    </citation>
    <scope>NUCLEOTIDE SEQUENCE [LARGE SCALE GENOMIC DNA]</scope>
    <source>
        <strain evidence="1 2">DBV 063 E5</strain>
    </source>
</reference>
<organism evidence="1 2">
    <name type="scientific">Cyanidium caldarium</name>
    <name type="common">Red alga</name>
    <dbReference type="NCBI Taxonomy" id="2771"/>
    <lineage>
        <taxon>Eukaryota</taxon>
        <taxon>Rhodophyta</taxon>
        <taxon>Bangiophyceae</taxon>
        <taxon>Cyanidiales</taxon>
        <taxon>Cyanidiaceae</taxon>
        <taxon>Cyanidium</taxon>
    </lineage>
</organism>
<name>A0AAV9IWF2_CYACA</name>
<evidence type="ECO:0000313" key="1">
    <source>
        <dbReference type="EMBL" id="KAK4536645.1"/>
    </source>
</evidence>
<dbReference type="Proteomes" id="UP001301350">
    <property type="component" value="Unassembled WGS sequence"/>
</dbReference>
<comment type="caution">
    <text evidence="1">The sequence shown here is derived from an EMBL/GenBank/DDBJ whole genome shotgun (WGS) entry which is preliminary data.</text>
</comment>
<gene>
    <name evidence="1" type="ORF">CDCA_CDCA09G2670</name>
</gene>
<dbReference type="AlphaFoldDB" id="A0AAV9IWF2"/>